<keyword evidence="2" id="KW-1185">Reference proteome</keyword>
<evidence type="ECO:0000313" key="2">
    <source>
        <dbReference type="Proteomes" id="UP001163324"/>
    </source>
</evidence>
<organism evidence="1 2">
    <name type="scientific">Trichothecium roseum</name>
    <dbReference type="NCBI Taxonomy" id="47278"/>
    <lineage>
        <taxon>Eukaryota</taxon>
        <taxon>Fungi</taxon>
        <taxon>Dikarya</taxon>
        <taxon>Ascomycota</taxon>
        <taxon>Pezizomycotina</taxon>
        <taxon>Sordariomycetes</taxon>
        <taxon>Hypocreomycetidae</taxon>
        <taxon>Hypocreales</taxon>
        <taxon>Hypocreales incertae sedis</taxon>
        <taxon>Trichothecium</taxon>
    </lineage>
</organism>
<comment type="caution">
    <text evidence="1">The sequence shown here is derived from an EMBL/GenBank/DDBJ whole genome shotgun (WGS) entry which is preliminary data.</text>
</comment>
<name>A0ACC0USW6_9HYPO</name>
<sequence length="798" mass="89245">MSASICDACRAIDFEKALEIPVTEFSGWTTFLLDKDADRFAYSPSPGCPLCKLLESTLCSCETEWSDPGIREDASRQPYELSAFSFLRNCRWAEDVPGAQDSHVLLAPRGVVSTGGAYTKWVGKGEAGYVVCLPKKREVGLCVPQTIADKVDFARAKLWLRNCRTSHGSSCNDYSESVPGTMVIDCETLKIVELEPGMLWVALSYVWGRRHDQADNENPDDAESGKLPDDVPKTIQDAIQVTKELGYKYLWVDQYCIAQQDEAHKQNLISKMDVIYRGADLTIVAAAGQDADFGLPGVGTTSRKKQQIVELDSCTILGTGPDPILETKGSRWWSRGWTFQEGLLSRRRLVFTEHQSWFECGEGSWMEALGGLELVEKPDQLQRIVSNNMVPSLNSWLLSHLPKPLPGQTMKYAHHTPRLQQFSMLAMEYSKRDLSFDADALNAFAGVSRYLRNSSEPQLSHVLGIPYVPGPLNGPDSRRTAEEFMFYFLSWTHSSGETTPRRRECFPSWTWAGWVGGVSWMTNKVQCATTLDQHMEEIWLEVDGKPVPPEDYPETFDRINGLPTCPDVALYFRAQVVPSSLFSWGTYVEARDTYEQYESEEEGAEEEGEDGKSDASGGEDQESDHRGGSNEASQLSEEDAEEKEDGKSDASDGEAQGSDRQDGSDRASQLPEEEEEEEESLLSEDDPNDWGSWTVGKHLIWDRTQPPDCGPLAFVQNLEEGKWDCLLLGDYCGNAGFSHRRFLLVVEWLGNGDNDNDSGGTATARRVGSIVLNKQYYLDAKSEFFDRTGLEWKSVRLV</sequence>
<gene>
    <name evidence="1" type="ORF">N3K66_008059</name>
</gene>
<dbReference type="Proteomes" id="UP001163324">
    <property type="component" value="Chromosome 8"/>
</dbReference>
<accession>A0ACC0USW6</accession>
<proteinExistence type="predicted"/>
<dbReference type="EMBL" id="CM047947">
    <property type="protein sequence ID" value="KAI9897037.1"/>
    <property type="molecule type" value="Genomic_DNA"/>
</dbReference>
<evidence type="ECO:0000313" key="1">
    <source>
        <dbReference type="EMBL" id="KAI9897037.1"/>
    </source>
</evidence>
<reference evidence="1" key="1">
    <citation type="submission" date="2022-10" db="EMBL/GenBank/DDBJ databases">
        <title>Complete Genome of Trichothecium roseum strain YXFP-22015, a Plant Pathogen Isolated from Citrus.</title>
        <authorList>
            <person name="Wang Y."/>
            <person name="Zhu L."/>
        </authorList>
    </citation>
    <scope>NUCLEOTIDE SEQUENCE</scope>
    <source>
        <strain evidence="1">YXFP-22015</strain>
    </source>
</reference>
<protein>
    <submittedName>
        <fullName evidence="1">Uncharacterized protein</fullName>
    </submittedName>
</protein>